<dbReference type="EMBL" id="BQOL01000002">
    <property type="protein sequence ID" value="GKI20352.1"/>
    <property type="molecule type" value="Genomic_DNA"/>
</dbReference>
<evidence type="ECO:0000259" key="3">
    <source>
        <dbReference type="Pfam" id="PF16344"/>
    </source>
</evidence>
<feature type="transmembrane region" description="Helical" evidence="1">
    <location>
        <begin position="81"/>
        <end position="100"/>
    </location>
</feature>
<sequence>MKRPDRDTIRRVLDERATPQEAREVARWFSSAEGAAELSRLIDEEARMLETGERMPASGIPSEAIYRRIRAALVRRRRRRIALRVAAVLIPCLLVLGVGIRLDRQVGGIFSAPEYAEIYVPKGERMQMVFQDGTRVWLNADTRLRYPEKFGFSMRRVELDGEAYFSVSHNPARPFVVGLGGAQIEVLGTEFNVQAYDDSPLIAVSLDAGSVSMSDGRNSFLLAPSDRLLYDRTTRQGRLDHVDTSGASLWRKSIISFRDTPLEEVLRTLGRWYDVTFRVTDPRAYDYYFTLTTHDSSLREILSELQRIAPMRFTREGDTIVIGM</sequence>
<dbReference type="Gene3D" id="3.55.50.30">
    <property type="match status" value="1"/>
</dbReference>
<keyword evidence="1" id="KW-1133">Transmembrane helix</keyword>
<dbReference type="Proteomes" id="UP001055105">
    <property type="component" value="Unassembled WGS sequence"/>
</dbReference>
<evidence type="ECO:0000313" key="5">
    <source>
        <dbReference type="Proteomes" id="UP001055105"/>
    </source>
</evidence>
<protein>
    <submittedName>
        <fullName evidence="4">Anti-sigma factor</fullName>
    </submittedName>
</protein>
<keyword evidence="1" id="KW-0472">Membrane</keyword>
<feature type="domain" description="FecR protein" evidence="2">
    <location>
        <begin position="118"/>
        <end position="204"/>
    </location>
</feature>
<dbReference type="InterPro" id="IPR012373">
    <property type="entry name" value="Ferrdict_sens_TM"/>
</dbReference>
<dbReference type="RefSeq" id="WP_195290348.1">
    <property type="nucleotide sequence ID" value="NZ_AP025581.1"/>
</dbReference>
<dbReference type="AlphaFoldDB" id="A0AA37NSQ2"/>
<evidence type="ECO:0000256" key="1">
    <source>
        <dbReference type="SAM" id="Phobius"/>
    </source>
</evidence>
<reference evidence="4" key="1">
    <citation type="submission" date="2022-01" db="EMBL/GenBank/DDBJ databases">
        <title>Novel bile acid biosynthetic pathways are enriched in the microbiome of centenarians.</title>
        <authorList>
            <person name="Sato Y."/>
            <person name="Atarashi K."/>
            <person name="Plichta R.D."/>
            <person name="Arai Y."/>
            <person name="Sasajima S."/>
            <person name="Kearney M.S."/>
            <person name="Suda W."/>
            <person name="Takeshita K."/>
            <person name="Sasaki T."/>
            <person name="Okamoto S."/>
            <person name="Skelly N.A."/>
            <person name="Okamura Y."/>
            <person name="Vlamakis H."/>
            <person name="Li Y."/>
            <person name="Tanoue T."/>
            <person name="Takei H."/>
            <person name="Nittono H."/>
            <person name="Narushima S."/>
            <person name="Irie J."/>
            <person name="Itoh H."/>
            <person name="Moriya K."/>
            <person name="Sugiura Y."/>
            <person name="Suematsu M."/>
            <person name="Moritoki N."/>
            <person name="Shibata S."/>
            <person name="Littman R.D."/>
            <person name="Fischbach A.M."/>
            <person name="Uwamino Y."/>
            <person name="Inoue T."/>
            <person name="Honda A."/>
            <person name="Hattori M."/>
            <person name="Murai T."/>
            <person name="Xavier J.R."/>
            <person name="Hirose N."/>
            <person name="Honda K."/>
        </authorList>
    </citation>
    <scope>NUCLEOTIDE SEQUENCE</scope>
    <source>
        <strain evidence="4">CE91-St16</strain>
    </source>
</reference>
<dbReference type="InterPro" id="IPR032508">
    <property type="entry name" value="FecR_C"/>
</dbReference>
<dbReference type="PIRSF" id="PIRSF018266">
    <property type="entry name" value="FecR"/>
    <property type="match status" value="1"/>
</dbReference>
<gene>
    <name evidence="4" type="ORF">CE91St16_32600</name>
</gene>
<feature type="domain" description="Protein FecR C-terminal" evidence="3">
    <location>
        <begin position="255"/>
        <end position="322"/>
    </location>
</feature>
<comment type="caution">
    <text evidence="4">The sequence shown here is derived from an EMBL/GenBank/DDBJ whole genome shotgun (WGS) entry which is preliminary data.</text>
</comment>
<dbReference type="Pfam" id="PF04773">
    <property type="entry name" value="FecR"/>
    <property type="match status" value="1"/>
</dbReference>
<proteinExistence type="predicted"/>
<dbReference type="Gene3D" id="2.60.120.1440">
    <property type="match status" value="1"/>
</dbReference>
<dbReference type="InterPro" id="IPR006860">
    <property type="entry name" value="FecR"/>
</dbReference>
<dbReference type="Pfam" id="PF16344">
    <property type="entry name" value="FecR_C"/>
    <property type="match status" value="1"/>
</dbReference>
<evidence type="ECO:0000259" key="2">
    <source>
        <dbReference type="Pfam" id="PF04773"/>
    </source>
</evidence>
<dbReference type="GO" id="GO:0016989">
    <property type="term" value="F:sigma factor antagonist activity"/>
    <property type="evidence" value="ECO:0007669"/>
    <property type="project" value="TreeGrafter"/>
</dbReference>
<name>A0AA37NSQ2_9BACT</name>
<dbReference type="PANTHER" id="PTHR30273">
    <property type="entry name" value="PERIPLASMIC SIGNAL SENSOR AND SIGMA FACTOR ACTIVATOR FECR-RELATED"/>
    <property type="match status" value="1"/>
</dbReference>
<accession>A0AA37NSQ2</accession>
<organism evidence="4 5">
    <name type="scientific">Alistipes finegoldii</name>
    <dbReference type="NCBI Taxonomy" id="214856"/>
    <lineage>
        <taxon>Bacteria</taxon>
        <taxon>Pseudomonadati</taxon>
        <taxon>Bacteroidota</taxon>
        <taxon>Bacteroidia</taxon>
        <taxon>Bacteroidales</taxon>
        <taxon>Rikenellaceae</taxon>
        <taxon>Alistipes</taxon>
    </lineage>
</organism>
<dbReference type="PANTHER" id="PTHR30273:SF2">
    <property type="entry name" value="PROTEIN FECR"/>
    <property type="match status" value="1"/>
</dbReference>
<evidence type="ECO:0000313" key="4">
    <source>
        <dbReference type="EMBL" id="GKI20352.1"/>
    </source>
</evidence>
<keyword evidence="1" id="KW-0812">Transmembrane</keyword>